<dbReference type="PANTHER" id="PTHR34524:SF6">
    <property type="entry name" value="CALCYPHOSINE LIKE"/>
    <property type="match status" value="1"/>
</dbReference>
<evidence type="ECO:0000256" key="2">
    <source>
        <dbReference type="ARBA" id="ARBA00022737"/>
    </source>
</evidence>
<feature type="domain" description="EF-hand" evidence="4">
    <location>
        <begin position="1225"/>
        <end position="1254"/>
    </location>
</feature>
<dbReference type="PANTHER" id="PTHR34524">
    <property type="entry name" value="CALCYPHOSIN"/>
    <property type="match status" value="1"/>
</dbReference>
<dbReference type="SMART" id="SM00054">
    <property type="entry name" value="EFh"/>
    <property type="match status" value="8"/>
</dbReference>
<dbReference type="eggNOG" id="ENOG502RT15">
    <property type="taxonomic scope" value="Eukaryota"/>
</dbReference>
<organism evidence="5 6">
    <name type="scientific">Ichthyophthirius multifiliis</name>
    <name type="common">White spot disease agent</name>
    <name type="synonym">Ich</name>
    <dbReference type="NCBI Taxonomy" id="5932"/>
    <lineage>
        <taxon>Eukaryota</taxon>
        <taxon>Sar</taxon>
        <taxon>Alveolata</taxon>
        <taxon>Ciliophora</taxon>
        <taxon>Intramacronucleata</taxon>
        <taxon>Oligohymenophorea</taxon>
        <taxon>Hymenostomatida</taxon>
        <taxon>Ophryoglenina</taxon>
        <taxon>Ichthyophthirius</taxon>
    </lineage>
</organism>
<evidence type="ECO:0000313" key="6">
    <source>
        <dbReference type="Proteomes" id="UP000008983"/>
    </source>
</evidence>
<dbReference type="InterPro" id="IPR018247">
    <property type="entry name" value="EF_Hand_1_Ca_BS"/>
</dbReference>
<evidence type="ECO:0000256" key="1">
    <source>
        <dbReference type="ARBA" id="ARBA00022723"/>
    </source>
</evidence>
<dbReference type="InterPro" id="IPR040673">
    <property type="entry name" value="CCDC81_HU_dom_2"/>
</dbReference>
<reference evidence="5 6" key="1">
    <citation type="submission" date="2011-07" db="EMBL/GenBank/DDBJ databases">
        <authorList>
            <person name="Coyne R."/>
            <person name="Brami D."/>
            <person name="Johnson J."/>
            <person name="Hostetler J."/>
            <person name="Hannick L."/>
            <person name="Clark T."/>
            <person name="Cassidy-Hanley D."/>
            <person name="Inman J."/>
        </authorList>
    </citation>
    <scope>NUCLEOTIDE SEQUENCE [LARGE SCALE GENOMIC DNA]</scope>
    <source>
        <strain evidence="5 6">G5</strain>
    </source>
</reference>
<dbReference type="PROSITE" id="PS00018">
    <property type="entry name" value="EF_HAND_1"/>
    <property type="match status" value="3"/>
</dbReference>
<keyword evidence="3" id="KW-0106">Calcium</keyword>
<dbReference type="Pfam" id="PF14908">
    <property type="entry name" value="HU-CCDC81_euk_1"/>
    <property type="match status" value="1"/>
</dbReference>
<dbReference type="RefSeq" id="XP_004035668.1">
    <property type="nucleotide sequence ID" value="XM_004035620.1"/>
</dbReference>
<feature type="domain" description="EF-hand" evidence="4">
    <location>
        <begin position="715"/>
        <end position="750"/>
    </location>
</feature>
<keyword evidence="6" id="KW-1185">Reference proteome</keyword>
<dbReference type="InterPro" id="IPR002048">
    <property type="entry name" value="EF_hand_dom"/>
</dbReference>
<evidence type="ECO:0000256" key="3">
    <source>
        <dbReference type="ARBA" id="ARBA00022837"/>
    </source>
</evidence>
<keyword evidence="2" id="KW-0677">Repeat</keyword>
<gene>
    <name evidence="5" type="ORF">IMG5_093060</name>
</gene>
<dbReference type="PROSITE" id="PS50222">
    <property type="entry name" value="EF_HAND_2"/>
    <property type="match status" value="6"/>
</dbReference>
<dbReference type="OMA" id="TYNSSKC"/>
<dbReference type="InterPro" id="IPR051581">
    <property type="entry name" value="Ca-bind"/>
</dbReference>
<dbReference type="Pfam" id="PF13202">
    <property type="entry name" value="EF-hand_5"/>
    <property type="match status" value="1"/>
</dbReference>
<dbReference type="SUPFAM" id="SSF47473">
    <property type="entry name" value="EF-hand"/>
    <property type="match status" value="3"/>
</dbReference>
<dbReference type="OrthoDB" id="285291at2759"/>
<dbReference type="CDD" id="cd00051">
    <property type="entry name" value="EFh"/>
    <property type="match status" value="1"/>
</dbReference>
<dbReference type="InterPro" id="IPR028034">
    <property type="entry name" value="HU-CCDC81"/>
</dbReference>
<dbReference type="EMBL" id="GL983758">
    <property type="protein sequence ID" value="EGR32182.1"/>
    <property type="molecule type" value="Genomic_DNA"/>
</dbReference>
<dbReference type="Gene3D" id="1.10.238.10">
    <property type="entry name" value="EF-hand"/>
    <property type="match status" value="6"/>
</dbReference>
<dbReference type="Pfam" id="PF18289">
    <property type="entry name" value="HU-CCDC81_euk_2"/>
    <property type="match status" value="1"/>
</dbReference>
<feature type="domain" description="EF-hand" evidence="4">
    <location>
        <begin position="1260"/>
        <end position="1295"/>
    </location>
</feature>
<dbReference type="Pfam" id="PF13499">
    <property type="entry name" value="EF-hand_7"/>
    <property type="match status" value="1"/>
</dbReference>
<dbReference type="Proteomes" id="UP000008983">
    <property type="component" value="Unassembled WGS sequence"/>
</dbReference>
<dbReference type="Pfam" id="PF00036">
    <property type="entry name" value="EF-hand_1"/>
    <property type="match status" value="1"/>
</dbReference>
<dbReference type="STRING" id="857967.G0QRH6"/>
<accession>G0QRH6</accession>
<name>G0QRH6_ICHMU</name>
<evidence type="ECO:0000259" key="4">
    <source>
        <dbReference type="PROSITE" id="PS50222"/>
    </source>
</evidence>
<feature type="domain" description="EF-hand" evidence="4">
    <location>
        <begin position="623"/>
        <end position="658"/>
    </location>
</feature>
<dbReference type="GO" id="GO:0005509">
    <property type="term" value="F:calcium ion binding"/>
    <property type="evidence" value="ECO:0007669"/>
    <property type="project" value="InterPro"/>
</dbReference>
<protein>
    <recommendedName>
        <fullName evidence="4">EF-hand domain-containing protein</fullName>
    </recommendedName>
</protein>
<dbReference type="InterPro" id="IPR011992">
    <property type="entry name" value="EF-hand-dom_pair"/>
</dbReference>
<sequence length="1475" mass="174300">MRSIKSANSLVSQKSQKLLNNLVQKGQTNYPLQQGIQLDEDVLQKTWQSFGLYISRQMRMGRGIQIPHFGIFTFSAPDCNLNGVTNPTERDKQYRIPIFLVSKQFVKGQYVKTGIFIDGHLRPFNVQTNGLIQTAQINWTEISMYADQNKETVKIAFERIIRSLADLTRKQLNVDMEIPAIGVFQVRNNIAAVAFYESHVSTTKKMPNRPLSERKKVGESKLTSQNLQILDKKTTLEPEAYNYLKESIGLNIDDLKNKQRRQSNTINNTSKRPFSSINSRQSAIVLNQPELSNLQYSLKRLKFWIRQNCFNAQDAFLEICNNAIGRSKYNKVRINFDQFLETSNKIDLQLNEEQAKELFNLIDQNKDGYITYQDWKQIIKDDNYHLNYIQDVIYKRQLHTDDVLKTMGLDRENPPISLIQLKNSLKKLDLTLTDQGAFKVAKGILQEKDQISMQDLARILDCKEEDDKTFDPSWFKDILFKLKQKMIHMDNPNELKNSFENYDEHNEGILDTANFKTCLMRSQLRLSVKEINRIVRYLPKVNQNNVDYYHFLKLVKRVDISASAPDFVSDTNEFAQKLGKYIQDKKFTIPSFLKTIKRSFEDSHDVSLVQASQFLHQNIFKGNSKAQIEFYVNELDLDCDGFIKENDIELFLKRYYYFEQIEFAQSSQTRQYLQKTLDFYGENTTMNTKTLFPLENLNEKKVDDVIRDLRFKLQLKNMNYYELFNLLDSDMDGFITINEFSKNIDQIIKLSQAIKDGFFSYMDKLSIGMVDLNSFLKIMQKSLITKDQQIKEDSFDWETKMLQEIRNWFQKSGLTIEDSFRVLDRKFEGKITIEDLEVFLKECMKIKNEDLTQGILNRLFKLMDQFKNGRITLMDWKRFLLEDFKHGMNQSVMGHKKIDNFSSFDWKLNAKQQLGLVLTRRFRNLVQSFDSISGYKKHMIYSQLMKWIQETDALRGFDLSDRLSQELFADLDPHKKGFLTFSDWQSTFGGYNWNFQMQEELREYIKTNFESSEKAYEFFLQGKKQLFYSNFVQAVNYIMPKRFVESDLKDMWNILLKQEEIQQNVSFETFHKVFTLQRKQLFEKSSKYNRRPQTVGFLMNKTQKNCENEIEEDVIFEERLLEKIRRLLRPTIKNIQETLQKLDINNTGICTNLEFRNIIKSLELGLNMTEIDLLLNLCQIDGTVNIQKVIELIKPQQMDKKIVQRSTTRLRNITNQVYSYFLSPKDAFRIFDQDHLGYLNFDQFQNFISKVSQYSQTEMPPFSIIKDMFEYIDKKRDGVLDLTEWMDVFSKFEYVSQASIYNFPLQQANIYNTNMRPNTQQNIMKQKSKRLEVKDSQYNKSLILVRNKHEDFFDQVQRQPLPQPIQNNKENIILGDWEKSKQFDKILISIGKNRKFLMDMFSSLYQRNIPVTYDIAKQIIGQMLQSSGQKVKEEGWPILLKFAEKNGIIDYRFLLEVYKDRIQKIDGHPIKLQKN</sequence>
<feature type="domain" description="EF-hand" evidence="4">
    <location>
        <begin position="811"/>
        <end position="846"/>
    </location>
</feature>
<keyword evidence="1" id="KW-0479">Metal-binding</keyword>
<dbReference type="InParanoid" id="G0QRH6"/>
<proteinExistence type="predicted"/>
<dbReference type="GeneID" id="14908337"/>
<evidence type="ECO:0000313" key="5">
    <source>
        <dbReference type="EMBL" id="EGR32182.1"/>
    </source>
</evidence>
<feature type="domain" description="EF-hand" evidence="4">
    <location>
        <begin position="350"/>
        <end position="385"/>
    </location>
</feature>